<protein>
    <recommendedName>
        <fullName evidence="1">HNH nuclease domain-containing protein</fullName>
    </recommendedName>
</protein>
<feature type="domain" description="HNH nuclease" evidence="1">
    <location>
        <begin position="196"/>
        <end position="245"/>
    </location>
</feature>
<dbReference type="KEGG" id="lpil:LIP_0490"/>
<dbReference type="Pfam" id="PF13391">
    <property type="entry name" value="HNH_2"/>
    <property type="match status" value="1"/>
</dbReference>
<dbReference type="STRING" id="1555112.LIP_0490"/>
<evidence type="ECO:0000313" key="3">
    <source>
        <dbReference type="Proteomes" id="UP000065807"/>
    </source>
</evidence>
<evidence type="ECO:0000259" key="1">
    <source>
        <dbReference type="Pfam" id="PF13391"/>
    </source>
</evidence>
<dbReference type="OrthoDB" id="5678128at2"/>
<evidence type="ECO:0000313" key="2">
    <source>
        <dbReference type="EMBL" id="BAS26347.1"/>
    </source>
</evidence>
<reference evidence="3" key="1">
    <citation type="submission" date="2015-07" db="EMBL/GenBank/DDBJ databases">
        <title>Complete genome sequence and phylogenetic analysis of Limnochorda pilosa.</title>
        <authorList>
            <person name="Watanabe M."/>
            <person name="Kojima H."/>
            <person name="Fukui M."/>
        </authorList>
    </citation>
    <scope>NUCLEOTIDE SEQUENCE [LARGE SCALE GENOMIC DNA]</scope>
    <source>
        <strain evidence="3">HC45</strain>
    </source>
</reference>
<sequence length="304" mass="34661">MDDARVRSEAFRWVAEQVARYGDVLPRALLLQGFVLDGQRIPLLGPQGIFKPRVLREIPLSITTAPGGPCDDAFDRDGLLRYRYRGTDPDHPDNRGLRLAGQRAVPLIYFHGVVPGEYLAAWPVYVVDDRPSELAVTVVVDIPYELEPPRGGSAAPEDSFGEVREMRRRYTTAQVRVRLHQRAFRERVLEAYQRQCAFCRFRREELLDAAHIVPDSQPGGEPTVRNGLALCALHHSAFDRYFLGVTPDYEIQVRPDILEEEDGPTLIYGLQALHGRRLWVPRSPRNRPDRDLLAVRYEDFRAAI</sequence>
<reference evidence="3" key="2">
    <citation type="journal article" date="2016" name="Int. J. Syst. Evol. Microbiol.">
        <title>Complete genome sequence and cell structure of Limnochorda pilosa, a Gram-negative spore-former within the phylum Firmicutes.</title>
        <authorList>
            <person name="Watanabe M."/>
            <person name="Kojima H."/>
            <person name="Fukui M."/>
        </authorList>
    </citation>
    <scope>NUCLEOTIDE SEQUENCE [LARGE SCALE GENOMIC DNA]</scope>
    <source>
        <strain evidence="3">HC45</strain>
    </source>
</reference>
<dbReference type="PATRIC" id="fig|1555112.3.peg.510"/>
<accession>A0A0K2SH39</accession>
<dbReference type="EMBL" id="AP014924">
    <property type="protein sequence ID" value="BAS26347.1"/>
    <property type="molecule type" value="Genomic_DNA"/>
</dbReference>
<dbReference type="AlphaFoldDB" id="A0A0K2SH39"/>
<gene>
    <name evidence="2" type="ORF">LIP_0490</name>
</gene>
<name>A0A0K2SH39_LIMPI</name>
<dbReference type="RefSeq" id="WP_158509530.1">
    <property type="nucleotide sequence ID" value="NZ_AP014924.1"/>
</dbReference>
<keyword evidence="3" id="KW-1185">Reference proteome</keyword>
<dbReference type="Proteomes" id="UP000065807">
    <property type="component" value="Chromosome"/>
</dbReference>
<organism evidence="2 3">
    <name type="scientific">Limnochorda pilosa</name>
    <dbReference type="NCBI Taxonomy" id="1555112"/>
    <lineage>
        <taxon>Bacteria</taxon>
        <taxon>Bacillati</taxon>
        <taxon>Bacillota</taxon>
        <taxon>Limnochordia</taxon>
        <taxon>Limnochordales</taxon>
        <taxon>Limnochordaceae</taxon>
        <taxon>Limnochorda</taxon>
    </lineage>
</organism>
<proteinExistence type="predicted"/>
<dbReference type="InterPro" id="IPR003615">
    <property type="entry name" value="HNH_nuc"/>
</dbReference>